<name>A0A517P2N2_9BACT</name>
<gene>
    <name evidence="1" type="ORF">K239x_56540</name>
</gene>
<dbReference type="GO" id="GO:0016787">
    <property type="term" value="F:hydrolase activity"/>
    <property type="evidence" value="ECO:0007669"/>
    <property type="project" value="UniProtKB-KW"/>
</dbReference>
<dbReference type="Gene3D" id="3.40.50.1820">
    <property type="entry name" value="alpha/beta hydrolase"/>
    <property type="match status" value="1"/>
</dbReference>
<dbReference type="InterPro" id="IPR029058">
    <property type="entry name" value="AB_hydrolase_fold"/>
</dbReference>
<evidence type="ECO:0000313" key="2">
    <source>
        <dbReference type="Proteomes" id="UP000319817"/>
    </source>
</evidence>
<sequence>MLVIHGFTCHRIWLTPTCRRLQRKGYRTDNWGYKSFFRSIQVHGDALHTHLVNDLATEERIDILAHSMGSLVTRYALSKGGISNLGRIVLIAPPSRGTPVARFVAPLIGGISKCVREMSDAANSFASLLPTSIPNDVGVVTAKFDHLVPNRCTHIDCERDHTTLWATHNSLLFSPQVTRLADHFFRHGRFFA</sequence>
<evidence type="ECO:0000313" key="1">
    <source>
        <dbReference type="EMBL" id="QDT13634.1"/>
    </source>
</evidence>
<keyword evidence="1" id="KW-0378">Hydrolase</keyword>
<dbReference type="PANTHER" id="PTHR37946">
    <property type="entry name" value="SLL1969 PROTEIN"/>
    <property type="match status" value="1"/>
</dbReference>
<proteinExistence type="predicted"/>
<dbReference type="PANTHER" id="PTHR37946:SF1">
    <property type="entry name" value="SLL1969 PROTEIN"/>
    <property type="match status" value="1"/>
</dbReference>
<keyword evidence="2" id="KW-1185">Reference proteome</keyword>
<accession>A0A517P2N2</accession>
<dbReference type="AlphaFoldDB" id="A0A517P2N2"/>
<organism evidence="1 2">
    <name type="scientific">Stieleria marina</name>
    <dbReference type="NCBI Taxonomy" id="1930275"/>
    <lineage>
        <taxon>Bacteria</taxon>
        <taxon>Pseudomonadati</taxon>
        <taxon>Planctomycetota</taxon>
        <taxon>Planctomycetia</taxon>
        <taxon>Pirellulales</taxon>
        <taxon>Pirellulaceae</taxon>
        <taxon>Stieleria</taxon>
    </lineage>
</organism>
<dbReference type="EMBL" id="CP036526">
    <property type="protein sequence ID" value="QDT13634.1"/>
    <property type="molecule type" value="Genomic_DNA"/>
</dbReference>
<reference evidence="1 2" key="1">
    <citation type="submission" date="2019-02" db="EMBL/GenBank/DDBJ databases">
        <title>Deep-cultivation of Planctomycetes and their phenomic and genomic characterization uncovers novel biology.</title>
        <authorList>
            <person name="Wiegand S."/>
            <person name="Jogler M."/>
            <person name="Boedeker C."/>
            <person name="Pinto D."/>
            <person name="Vollmers J."/>
            <person name="Rivas-Marin E."/>
            <person name="Kohn T."/>
            <person name="Peeters S.H."/>
            <person name="Heuer A."/>
            <person name="Rast P."/>
            <person name="Oberbeckmann S."/>
            <person name="Bunk B."/>
            <person name="Jeske O."/>
            <person name="Meyerdierks A."/>
            <person name="Storesund J.E."/>
            <person name="Kallscheuer N."/>
            <person name="Luecker S."/>
            <person name="Lage O.M."/>
            <person name="Pohl T."/>
            <person name="Merkel B.J."/>
            <person name="Hornburger P."/>
            <person name="Mueller R.-W."/>
            <person name="Bruemmer F."/>
            <person name="Labrenz M."/>
            <person name="Spormann A.M."/>
            <person name="Op den Camp H."/>
            <person name="Overmann J."/>
            <person name="Amann R."/>
            <person name="Jetten M.S.M."/>
            <person name="Mascher T."/>
            <person name="Medema M.H."/>
            <person name="Devos D.P."/>
            <person name="Kaster A.-K."/>
            <person name="Ovreas L."/>
            <person name="Rohde M."/>
            <person name="Galperin M.Y."/>
            <person name="Jogler C."/>
        </authorList>
    </citation>
    <scope>NUCLEOTIDE SEQUENCE [LARGE SCALE GENOMIC DNA]</scope>
    <source>
        <strain evidence="1 2">K23_9</strain>
    </source>
</reference>
<dbReference type="Proteomes" id="UP000319817">
    <property type="component" value="Chromosome"/>
</dbReference>
<protein>
    <submittedName>
        <fullName evidence="1">Alpha/beta hydrolase family protein</fullName>
    </submittedName>
</protein>
<dbReference type="SUPFAM" id="SSF53474">
    <property type="entry name" value="alpha/beta-Hydrolases"/>
    <property type="match status" value="1"/>
</dbReference>